<evidence type="ECO:0000259" key="2">
    <source>
        <dbReference type="Pfam" id="PF07995"/>
    </source>
</evidence>
<feature type="compositionally biased region" description="Low complexity" evidence="1">
    <location>
        <begin position="31"/>
        <end position="40"/>
    </location>
</feature>
<comment type="caution">
    <text evidence="3">The sequence shown here is derived from an EMBL/GenBank/DDBJ whole genome shotgun (WGS) entry which is preliminary data.</text>
</comment>
<dbReference type="SUPFAM" id="SSF50952">
    <property type="entry name" value="Soluble quinoprotein glucose dehydrogenase"/>
    <property type="match status" value="1"/>
</dbReference>
<dbReference type="InterPro" id="IPR011042">
    <property type="entry name" value="6-blade_b-propeller_TolB-like"/>
</dbReference>
<name>A0A841SU11_9BACL</name>
<dbReference type="PANTHER" id="PTHR19328">
    <property type="entry name" value="HEDGEHOG-INTERACTING PROTEIN"/>
    <property type="match status" value="1"/>
</dbReference>
<proteinExistence type="predicted"/>
<feature type="domain" description="Glucose/Sorbosone dehydrogenase" evidence="2">
    <location>
        <begin position="95"/>
        <end position="409"/>
    </location>
</feature>
<dbReference type="Gene3D" id="2.120.10.30">
    <property type="entry name" value="TolB, C-terminal domain"/>
    <property type="match status" value="1"/>
</dbReference>
<dbReference type="InterPro" id="IPR011041">
    <property type="entry name" value="Quinoprot_gluc/sorb_DH_b-prop"/>
</dbReference>
<gene>
    <name evidence="3" type="ORF">H7B67_08195</name>
</gene>
<reference evidence="3 4" key="1">
    <citation type="submission" date="2020-08" db="EMBL/GenBank/DDBJ databases">
        <title>Cohnella phylogeny.</title>
        <authorList>
            <person name="Dunlap C."/>
        </authorList>
    </citation>
    <scope>NUCLEOTIDE SEQUENCE [LARGE SCALE GENOMIC DNA]</scope>
    <source>
        <strain evidence="3 4">DSM 25241</strain>
    </source>
</reference>
<dbReference type="Pfam" id="PF07995">
    <property type="entry name" value="GSDH"/>
    <property type="match status" value="1"/>
</dbReference>
<keyword evidence="4" id="KW-1185">Reference proteome</keyword>
<dbReference type="PANTHER" id="PTHR19328:SF75">
    <property type="entry name" value="ALDOSE SUGAR DEHYDROGENASE YLII"/>
    <property type="match status" value="1"/>
</dbReference>
<accession>A0A841SU11</accession>
<sequence>MPLLLVCLVLLASCENRSRKPPPASSPPPIASENETAGEATGEEPGETPAKASGGASGEKPGSGLNAIRLELEPLKPKMAYESLAGIEHAPGEEDSLYVLEQAGRIVRVPLSGSEEDSIFLDVRDRVFGEGSEQGLLGLAFDPDYETNGLIYVNYTTRTHTVISRFHADKGAANPGTEEVLLTFEQPYPNHNGGQLAFGPDGCLYIGTGDGGGAGDPHGNGQNKDTLLGKILRIDVDRTEAGKPYAIPADNVFAKGGGAPEIYAYGLRNPWRFSFDSATSRLWAADVGQNEIEEIDWIVSGGNYGWNVKEGTACFEPAEGCEPEGLAEPVWEYGRDEGQSVTGGYVYRGDAIPALDGWYVYGDYVSGRIWALRVPESGKPQNELLLESKRNITSFGTDGSGELYLCTPDEIYRLVLGE</sequence>
<dbReference type="EMBL" id="JACJVQ010000006">
    <property type="protein sequence ID" value="MBB6634086.1"/>
    <property type="molecule type" value="Genomic_DNA"/>
</dbReference>
<evidence type="ECO:0000313" key="3">
    <source>
        <dbReference type="EMBL" id="MBB6634086.1"/>
    </source>
</evidence>
<organism evidence="3 4">
    <name type="scientific">Cohnella thailandensis</name>
    <dbReference type="NCBI Taxonomy" id="557557"/>
    <lineage>
        <taxon>Bacteria</taxon>
        <taxon>Bacillati</taxon>
        <taxon>Bacillota</taxon>
        <taxon>Bacilli</taxon>
        <taxon>Bacillales</taxon>
        <taxon>Paenibacillaceae</taxon>
        <taxon>Cohnella</taxon>
    </lineage>
</organism>
<dbReference type="InterPro" id="IPR012938">
    <property type="entry name" value="Glc/Sorbosone_DH"/>
</dbReference>
<dbReference type="Proteomes" id="UP000535838">
    <property type="component" value="Unassembled WGS sequence"/>
</dbReference>
<dbReference type="AlphaFoldDB" id="A0A841SU11"/>
<feature type="region of interest" description="Disordered" evidence="1">
    <location>
        <begin position="16"/>
        <end position="64"/>
    </location>
</feature>
<feature type="compositionally biased region" description="Pro residues" evidence="1">
    <location>
        <begin position="21"/>
        <end position="30"/>
    </location>
</feature>
<evidence type="ECO:0000256" key="1">
    <source>
        <dbReference type="SAM" id="MobiDB-lite"/>
    </source>
</evidence>
<evidence type="ECO:0000313" key="4">
    <source>
        <dbReference type="Proteomes" id="UP000535838"/>
    </source>
</evidence>
<protein>
    <submittedName>
        <fullName evidence="3">PQQ-dependent sugar dehydrogenase</fullName>
    </submittedName>
</protein>